<keyword evidence="2" id="KW-1185">Reference proteome</keyword>
<protein>
    <submittedName>
        <fullName evidence="1">Uncharacterized protein</fullName>
    </submittedName>
</protein>
<gene>
    <name evidence="1" type="ORF">GCM10009810_32010</name>
</gene>
<dbReference type="Proteomes" id="UP001501475">
    <property type="component" value="Unassembled WGS sequence"/>
</dbReference>
<reference evidence="2" key="1">
    <citation type="journal article" date="2019" name="Int. J. Syst. Evol. Microbiol.">
        <title>The Global Catalogue of Microorganisms (GCM) 10K type strain sequencing project: providing services to taxonomists for standard genome sequencing and annotation.</title>
        <authorList>
            <consortium name="The Broad Institute Genomics Platform"/>
            <consortium name="The Broad Institute Genome Sequencing Center for Infectious Disease"/>
            <person name="Wu L."/>
            <person name="Ma J."/>
        </authorList>
    </citation>
    <scope>NUCLEOTIDE SEQUENCE [LARGE SCALE GENOMIC DNA]</scope>
    <source>
        <strain evidence="2">JCM 15591</strain>
    </source>
</reference>
<evidence type="ECO:0000313" key="1">
    <source>
        <dbReference type="EMBL" id="GAA1772204.1"/>
    </source>
</evidence>
<name>A0ABP4XAI7_9MICO</name>
<comment type="caution">
    <text evidence="1">The sequence shown here is derived from an EMBL/GenBank/DDBJ whole genome shotgun (WGS) entry which is preliminary data.</text>
</comment>
<evidence type="ECO:0000313" key="2">
    <source>
        <dbReference type="Proteomes" id="UP001501475"/>
    </source>
</evidence>
<dbReference type="EMBL" id="BAAAPN010000092">
    <property type="protein sequence ID" value="GAA1772204.1"/>
    <property type="molecule type" value="Genomic_DNA"/>
</dbReference>
<proteinExistence type="predicted"/>
<accession>A0ABP4XAI7</accession>
<organism evidence="1 2">
    <name type="scientific">Nostocoides vanveenii</name>
    <dbReference type="NCBI Taxonomy" id="330835"/>
    <lineage>
        <taxon>Bacteria</taxon>
        <taxon>Bacillati</taxon>
        <taxon>Actinomycetota</taxon>
        <taxon>Actinomycetes</taxon>
        <taxon>Micrococcales</taxon>
        <taxon>Intrasporangiaceae</taxon>
        <taxon>Nostocoides</taxon>
    </lineage>
</organism>
<sequence length="70" mass="7948">MRLFKVVMQYPDGTSEDEDELFETEAEAEAYGLEQCNNYVVGGEVLHLSNPGDYPLNDDEVDFEVVEVDQ</sequence>